<proteinExistence type="predicted"/>
<dbReference type="EMBL" id="JABANM010004859">
    <property type="protein sequence ID" value="KAF4748582.1"/>
    <property type="molecule type" value="Genomic_DNA"/>
</dbReference>
<sequence>MSVGPTRDLPVLEEGEEAGESAYVNEVDIVDGVDAETTLPEELKAELRDLLCDALTMGPLKKSRMAATHVTLSDVVWKAGHDSSGDTAVLKDEVIRMYHYLMRMAKKKGSIKILEPIVQVTISGPESIRGTLSGAVRSELIRNRRAHVDPVESHDDFTCELVAYVPQSKMKGYAA</sequence>
<comment type="caution">
    <text evidence="1">The sequence shown here is derived from an EMBL/GenBank/DDBJ whole genome shotgun (WGS) entry which is preliminary data.</text>
</comment>
<protein>
    <submittedName>
        <fullName evidence="1">G elongation factor, mitochondrial 2</fullName>
    </submittedName>
</protein>
<evidence type="ECO:0000313" key="2">
    <source>
        <dbReference type="Proteomes" id="UP000574390"/>
    </source>
</evidence>
<feature type="non-terminal residue" evidence="1">
    <location>
        <position position="1"/>
    </location>
</feature>
<organism evidence="1 2">
    <name type="scientific">Perkinsus olseni</name>
    <name type="common">Perkinsus atlanticus</name>
    <dbReference type="NCBI Taxonomy" id="32597"/>
    <lineage>
        <taxon>Eukaryota</taxon>
        <taxon>Sar</taxon>
        <taxon>Alveolata</taxon>
        <taxon>Perkinsozoa</taxon>
        <taxon>Perkinsea</taxon>
        <taxon>Perkinsida</taxon>
        <taxon>Perkinsidae</taxon>
        <taxon>Perkinsus</taxon>
    </lineage>
</organism>
<keyword evidence="1" id="KW-0648">Protein biosynthesis</keyword>
<dbReference type="GO" id="GO:0003746">
    <property type="term" value="F:translation elongation factor activity"/>
    <property type="evidence" value="ECO:0007669"/>
    <property type="project" value="UniProtKB-KW"/>
</dbReference>
<name>A0A7J6TV75_PEROL</name>
<dbReference type="Proteomes" id="UP000574390">
    <property type="component" value="Unassembled WGS sequence"/>
</dbReference>
<dbReference type="AlphaFoldDB" id="A0A7J6TV75"/>
<dbReference type="Gene3D" id="3.30.70.240">
    <property type="match status" value="1"/>
</dbReference>
<keyword evidence="1" id="KW-0251">Elongation factor</keyword>
<accession>A0A7J6TV75</accession>
<reference evidence="1 2" key="1">
    <citation type="submission" date="2020-04" db="EMBL/GenBank/DDBJ databases">
        <title>Perkinsus olseni comparative genomics.</title>
        <authorList>
            <person name="Bogema D.R."/>
        </authorList>
    </citation>
    <scope>NUCLEOTIDE SEQUENCE [LARGE SCALE GENOMIC DNA]</scope>
    <source>
        <strain evidence="1">ATCC PRA-205</strain>
    </source>
</reference>
<gene>
    <name evidence="1" type="primary">GFM2_5</name>
    <name evidence="1" type="ORF">FOZ62_015017</name>
</gene>
<evidence type="ECO:0000313" key="1">
    <source>
        <dbReference type="EMBL" id="KAF4748582.1"/>
    </source>
</evidence>